<dbReference type="InterPro" id="IPR004089">
    <property type="entry name" value="MCPsignal_dom"/>
</dbReference>
<sequence length="443" mass="48917">MFWKRKNSNEQREQEAALAELGAFEQAIQSRVPYIQFTPEGVVTFVNDLFLDIVGYQREEVVGKHHSALCFPEDVSTRDYELLWSALRNGEFRNGRFIRQARSGKAVWLEATYFPIIVDGKVIRVAKVASDVTQQQSSLERTQALLAALDKSLAVIDFQPDGTVINANQNFLHCFGYRLDEVAGKHHRMFCDDEFYRKSPNFWRDLGSGNIQSGLFMRLGRHGEKIWLEATYNPIFNHEGKVIKIIKLASNITERVEKSISVREAAQKACAIAGETVSSAAKGREVIDKVLETSSHINTSVNEVSRQIENLNQQSKSIESIISTISGIADQTNLLALNAAIEAARAGEQGRGFAVVADEVRQLAARTSSSTGEIISVIKLNSDITSRITQTVSVVSDKAMAGQEQARSRPGAGQEQASIIATVIKEIIEDANSVSATVKDLSI</sequence>
<dbReference type="InterPro" id="IPR000014">
    <property type="entry name" value="PAS"/>
</dbReference>
<dbReference type="InterPro" id="IPR013656">
    <property type="entry name" value="PAS_4"/>
</dbReference>
<dbReference type="InterPro" id="IPR050903">
    <property type="entry name" value="Bact_Chemotaxis_MeTrfase"/>
</dbReference>
<dbReference type="EMBL" id="CP124841">
    <property type="protein sequence ID" value="WHF36985.1"/>
    <property type="molecule type" value="Genomic_DNA"/>
</dbReference>
<accession>A0AAX3VVJ7</accession>
<dbReference type="InterPro" id="IPR035965">
    <property type="entry name" value="PAS-like_dom_sf"/>
</dbReference>
<dbReference type="CDD" id="cd00130">
    <property type="entry name" value="PAS"/>
    <property type="match status" value="2"/>
</dbReference>
<dbReference type="PANTHER" id="PTHR24422:SF10">
    <property type="entry name" value="CHEMOTAXIS PROTEIN METHYLTRANSFERASE 2"/>
    <property type="match status" value="1"/>
</dbReference>
<keyword evidence="1" id="KW-0807">Transducer</keyword>
<gene>
    <name evidence="5" type="ORF">QLQ87_01035</name>
</gene>
<dbReference type="Gene3D" id="1.10.287.950">
    <property type="entry name" value="Methyl-accepting chemotaxis protein"/>
    <property type="match status" value="1"/>
</dbReference>
<dbReference type="GO" id="GO:0007165">
    <property type="term" value="P:signal transduction"/>
    <property type="evidence" value="ECO:0007669"/>
    <property type="project" value="UniProtKB-KW"/>
</dbReference>
<dbReference type="PROSITE" id="PS50112">
    <property type="entry name" value="PAS"/>
    <property type="match status" value="1"/>
</dbReference>
<feature type="domain" description="PAS" evidence="3">
    <location>
        <begin position="40"/>
        <end position="90"/>
    </location>
</feature>
<dbReference type="SMART" id="SM00086">
    <property type="entry name" value="PAC"/>
    <property type="match status" value="2"/>
</dbReference>
<feature type="domain" description="PAC" evidence="4">
    <location>
        <begin position="209"/>
        <end position="264"/>
    </location>
</feature>
<organism evidence="5 6">
    <name type="scientific">Aeromonas salmonicida</name>
    <dbReference type="NCBI Taxonomy" id="645"/>
    <lineage>
        <taxon>Bacteria</taxon>
        <taxon>Pseudomonadati</taxon>
        <taxon>Pseudomonadota</taxon>
        <taxon>Gammaproteobacteria</taxon>
        <taxon>Aeromonadales</taxon>
        <taxon>Aeromonadaceae</taxon>
        <taxon>Aeromonas</taxon>
    </lineage>
</organism>
<dbReference type="PANTHER" id="PTHR24422">
    <property type="entry name" value="CHEMOTAXIS PROTEIN METHYLTRANSFERASE"/>
    <property type="match status" value="1"/>
</dbReference>
<dbReference type="InterPro" id="IPR000700">
    <property type="entry name" value="PAS-assoc_C"/>
</dbReference>
<dbReference type="GO" id="GO:0016020">
    <property type="term" value="C:membrane"/>
    <property type="evidence" value="ECO:0007669"/>
    <property type="project" value="InterPro"/>
</dbReference>
<dbReference type="PROSITE" id="PS50113">
    <property type="entry name" value="PAC"/>
    <property type="match status" value="1"/>
</dbReference>
<evidence type="ECO:0000259" key="4">
    <source>
        <dbReference type="PROSITE" id="PS50113"/>
    </source>
</evidence>
<dbReference type="SMART" id="SM00091">
    <property type="entry name" value="PAS"/>
    <property type="match status" value="2"/>
</dbReference>
<dbReference type="InterPro" id="IPR013655">
    <property type="entry name" value="PAS_fold_3"/>
</dbReference>
<dbReference type="Pfam" id="PF08447">
    <property type="entry name" value="PAS_3"/>
    <property type="match status" value="1"/>
</dbReference>
<evidence type="ECO:0000313" key="6">
    <source>
        <dbReference type="Proteomes" id="UP001239426"/>
    </source>
</evidence>
<dbReference type="Pfam" id="PF08448">
    <property type="entry name" value="PAS_4"/>
    <property type="match status" value="1"/>
</dbReference>
<dbReference type="SUPFAM" id="SSF55785">
    <property type="entry name" value="PYP-like sensor domain (PAS domain)"/>
    <property type="match status" value="2"/>
</dbReference>
<evidence type="ECO:0000259" key="2">
    <source>
        <dbReference type="PROSITE" id="PS50111"/>
    </source>
</evidence>
<evidence type="ECO:0000313" key="5">
    <source>
        <dbReference type="EMBL" id="WHF36985.1"/>
    </source>
</evidence>
<evidence type="ECO:0000259" key="3">
    <source>
        <dbReference type="PROSITE" id="PS50112"/>
    </source>
</evidence>
<dbReference type="RefSeq" id="WP_282684011.1">
    <property type="nucleotide sequence ID" value="NZ_CP124841.1"/>
</dbReference>
<reference evidence="5" key="1">
    <citation type="submission" date="2023-05" db="EMBL/GenBank/DDBJ databases">
        <title>Aeromonas salmonicida 57, complete genome.</title>
        <authorList>
            <person name="Shao L."/>
        </authorList>
    </citation>
    <scope>NUCLEOTIDE SEQUENCE</scope>
    <source>
        <strain evidence="5">57</strain>
    </source>
</reference>
<proteinExistence type="predicted"/>
<protein>
    <submittedName>
        <fullName evidence="5">Methyl-accepting chemotaxis protein</fullName>
    </submittedName>
</protein>
<dbReference type="NCBIfam" id="TIGR00229">
    <property type="entry name" value="sensory_box"/>
    <property type="match status" value="2"/>
</dbReference>
<dbReference type="Proteomes" id="UP001239426">
    <property type="component" value="Chromosome"/>
</dbReference>
<evidence type="ECO:0000256" key="1">
    <source>
        <dbReference type="PROSITE-ProRule" id="PRU00284"/>
    </source>
</evidence>
<name>A0AAX3VVJ7_AERSA</name>
<dbReference type="Gene3D" id="3.30.450.20">
    <property type="entry name" value="PAS domain"/>
    <property type="match status" value="2"/>
</dbReference>
<feature type="domain" description="Methyl-accepting transducer" evidence="2">
    <location>
        <begin position="244"/>
        <end position="443"/>
    </location>
</feature>
<dbReference type="SMART" id="SM00283">
    <property type="entry name" value="MA"/>
    <property type="match status" value="1"/>
</dbReference>
<dbReference type="Pfam" id="PF00015">
    <property type="entry name" value="MCPsignal"/>
    <property type="match status" value="1"/>
</dbReference>
<dbReference type="InterPro" id="IPR001610">
    <property type="entry name" value="PAC"/>
</dbReference>
<dbReference type="GO" id="GO:0006935">
    <property type="term" value="P:chemotaxis"/>
    <property type="evidence" value="ECO:0007669"/>
    <property type="project" value="UniProtKB-ARBA"/>
</dbReference>
<dbReference type="SUPFAM" id="SSF58104">
    <property type="entry name" value="Methyl-accepting chemotaxis protein (MCP) signaling domain"/>
    <property type="match status" value="1"/>
</dbReference>
<dbReference type="PROSITE" id="PS50111">
    <property type="entry name" value="CHEMOTAXIS_TRANSDUC_2"/>
    <property type="match status" value="1"/>
</dbReference>
<dbReference type="AlphaFoldDB" id="A0AAX3VVJ7"/>